<evidence type="ECO:0000313" key="4">
    <source>
        <dbReference type="Proteomes" id="UP000305836"/>
    </source>
</evidence>
<gene>
    <name evidence="3" type="ORF">FDA38_06190</name>
</gene>
<dbReference type="InterPro" id="IPR000600">
    <property type="entry name" value="ROK"/>
</dbReference>
<dbReference type="PANTHER" id="PTHR18964:SF146">
    <property type="entry name" value="POLYPHOSPHATE GLUCOKINASE"/>
    <property type="match status" value="1"/>
</dbReference>
<sequence>MLSGATGEGRDQVPRTSRSTAFGVDIGGSGIKGAVVDLEKGDLATERIKYLTPNPSSPRLVAEVVARLVEQAGWTGELGATFPAVIQHGVAKTAANVDKSWIGTDVDKVLTDSTHCDVTVLNDADAAGIAEARFGAAKDVDGVVILLTFGTGIGSALLLDGQLVPNTELGHLELDGHDAETKASSAAKDNEGLSYKHWAKRVQRYLRHVENLFTPDLFVVGGGVSRNAEKWVPLLELNTPVKPAQLLNNAGIVGAAMAAHEKFTE</sequence>
<organism evidence="3 4">
    <name type="scientific">Kribbella jiaozuonensis</name>
    <dbReference type="NCBI Taxonomy" id="2575441"/>
    <lineage>
        <taxon>Bacteria</taxon>
        <taxon>Bacillati</taxon>
        <taxon>Actinomycetota</taxon>
        <taxon>Actinomycetes</taxon>
        <taxon>Propionibacteriales</taxon>
        <taxon>Kribbellaceae</taxon>
        <taxon>Kribbella</taxon>
    </lineage>
</organism>
<protein>
    <submittedName>
        <fullName evidence="3">ROK family protein</fullName>
    </submittedName>
</protein>
<keyword evidence="4" id="KW-1185">Reference proteome</keyword>
<feature type="region of interest" description="Disordered" evidence="2">
    <location>
        <begin position="1"/>
        <end position="21"/>
    </location>
</feature>
<dbReference type="PANTHER" id="PTHR18964">
    <property type="entry name" value="ROK (REPRESSOR, ORF, KINASE) FAMILY"/>
    <property type="match status" value="1"/>
</dbReference>
<dbReference type="SUPFAM" id="SSF53067">
    <property type="entry name" value="Actin-like ATPase domain"/>
    <property type="match status" value="1"/>
</dbReference>
<reference evidence="3 4" key="1">
    <citation type="submission" date="2019-04" db="EMBL/GenBank/DDBJ databases">
        <title>Kribbella sp. NEAU-THZ 27 nov., a novel actinomycete isolated from soil.</title>
        <authorList>
            <person name="Duan L."/>
        </authorList>
    </citation>
    <scope>NUCLEOTIDE SEQUENCE [LARGE SCALE GENOMIC DNA]</scope>
    <source>
        <strain evidence="4">NEAU-THZ27</strain>
    </source>
</reference>
<name>A0A4U3M3H9_9ACTN</name>
<dbReference type="Proteomes" id="UP000305836">
    <property type="component" value="Unassembled WGS sequence"/>
</dbReference>
<dbReference type="Gene3D" id="3.30.420.40">
    <property type="match status" value="2"/>
</dbReference>
<proteinExistence type="inferred from homology"/>
<evidence type="ECO:0000256" key="1">
    <source>
        <dbReference type="ARBA" id="ARBA00006479"/>
    </source>
</evidence>
<dbReference type="EMBL" id="SZPZ01000001">
    <property type="protein sequence ID" value="TKK82374.1"/>
    <property type="molecule type" value="Genomic_DNA"/>
</dbReference>
<dbReference type="Pfam" id="PF00480">
    <property type="entry name" value="ROK"/>
    <property type="match status" value="1"/>
</dbReference>
<comment type="similarity">
    <text evidence="1">Belongs to the ROK (NagC/XylR) family.</text>
</comment>
<dbReference type="NCBIfam" id="NF045942">
    <property type="entry name" value="PolPhglucPhase"/>
    <property type="match status" value="1"/>
</dbReference>
<dbReference type="OrthoDB" id="849313at2"/>
<accession>A0A4U3M3H9</accession>
<evidence type="ECO:0000313" key="3">
    <source>
        <dbReference type="EMBL" id="TKK82374.1"/>
    </source>
</evidence>
<dbReference type="AlphaFoldDB" id="A0A4U3M3H9"/>
<evidence type="ECO:0000256" key="2">
    <source>
        <dbReference type="SAM" id="MobiDB-lite"/>
    </source>
</evidence>
<dbReference type="CDD" id="cd24058">
    <property type="entry name" value="ASKHA_NBD_ROK_PPGK"/>
    <property type="match status" value="1"/>
</dbReference>
<comment type="caution">
    <text evidence="3">The sequence shown here is derived from an EMBL/GenBank/DDBJ whole genome shotgun (WGS) entry which is preliminary data.</text>
</comment>
<dbReference type="InterPro" id="IPR043129">
    <property type="entry name" value="ATPase_NBD"/>
</dbReference>